<organism evidence="1 2">
    <name type="scientific">Persicimonas caeni</name>
    <dbReference type="NCBI Taxonomy" id="2292766"/>
    <lineage>
        <taxon>Bacteria</taxon>
        <taxon>Deltaproteobacteria</taxon>
        <taxon>Bradymonadales</taxon>
        <taxon>Bradymonadaceae</taxon>
        <taxon>Persicimonas</taxon>
    </lineage>
</organism>
<keyword evidence="2" id="KW-1185">Reference proteome</keyword>
<reference evidence="1 2" key="1">
    <citation type="submission" date="2019-06" db="EMBL/GenBank/DDBJ databases">
        <title>Persicimonas caeni gen. nov., sp. nov., a predatory bacterium isolated from solar saltern.</title>
        <authorList>
            <person name="Wang S."/>
        </authorList>
    </citation>
    <scope>NUCLEOTIDE SEQUENCE [LARGE SCALE GENOMIC DNA]</scope>
    <source>
        <strain evidence="1 2">YN101</strain>
    </source>
</reference>
<dbReference type="Proteomes" id="UP000315995">
    <property type="component" value="Chromosome"/>
</dbReference>
<dbReference type="EMBL" id="CP041186">
    <property type="protein sequence ID" value="QDG49342.1"/>
    <property type="molecule type" value="Genomic_DNA"/>
</dbReference>
<name>A0A4Y6PM47_PERCE</name>
<dbReference type="InterPro" id="IPR011250">
    <property type="entry name" value="OMP/PagP_B-barrel"/>
</dbReference>
<accession>A0A4Y6PM47</accession>
<proteinExistence type="predicted"/>
<sequence length="229" mass="24063">MGFSIVVGTILAAAPVAAQEEGDSEEAAPMSEAVTIDQPYEEPAEVAGVARDESLLPIGLAFSAGGGYAGFLNDEVNDVVDPGGGWEARVLVGTDSWLGFEAAYLGTSNEFDALGLPDDASLVGHGASAALRLGLLPPVYDFQPYLLAGASWMHYSVENADEDAAPLRDSGDVFSVPLAGGFSYGYDWLFADLRVQFAPSFEEDLLRESTNGDSDVGTWRAVANIGFEL</sequence>
<dbReference type="OrthoDB" id="5381719at2"/>
<evidence type="ECO:0000313" key="2">
    <source>
        <dbReference type="Proteomes" id="UP000315995"/>
    </source>
</evidence>
<gene>
    <name evidence="1" type="ORF">FIV42_00900</name>
</gene>
<dbReference type="SUPFAM" id="SSF56925">
    <property type="entry name" value="OMPA-like"/>
    <property type="match status" value="1"/>
</dbReference>
<evidence type="ECO:0000313" key="1">
    <source>
        <dbReference type="EMBL" id="QDG49342.1"/>
    </source>
</evidence>
<protein>
    <submittedName>
        <fullName evidence="1">Porin family protein</fullName>
    </submittedName>
</protein>
<dbReference type="AlphaFoldDB" id="A0A4Y6PM47"/>
<dbReference type="RefSeq" id="WP_141195841.1">
    <property type="nucleotide sequence ID" value="NZ_CP041186.1"/>
</dbReference>
<accession>A0A5B8Y2F9</accession>